<evidence type="ECO:0000256" key="3">
    <source>
        <dbReference type="ARBA" id="ARBA00022679"/>
    </source>
</evidence>
<gene>
    <name evidence="13" type="primary">LOC113687956</name>
</gene>
<feature type="active site" evidence="8">
    <location>
        <position position="456"/>
    </location>
</feature>
<feature type="binding site" evidence="9">
    <location>
        <position position="150"/>
    </location>
    <ligand>
        <name>UDP-alpha-D-glucose</name>
        <dbReference type="ChEBI" id="CHEBI:58885"/>
    </ligand>
</feature>
<evidence type="ECO:0000313" key="13">
    <source>
        <dbReference type="RefSeq" id="XP_027061309.2"/>
    </source>
</evidence>
<evidence type="ECO:0000256" key="2">
    <source>
        <dbReference type="ARBA" id="ARBA00022676"/>
    </source>
</evidence>
<dbReference type="PANTHER" id="PTHR13301">
    <property type="entry name" value="X-BOX TRANSCRIPTION FACTOR-RELATED"/>
    <property type="match status" value="1"/>
</dbReference>
<reference evidence="12" key="1">
    <citation type="journal article" date="2025" name="Foods">
        <title>Unveiling the Microbial Signatures of Arabica Coffee Cherries: Insights into Ripeness Specific Diversity, Functional Traits, and Implications for Quality and Safety.</title>
        <authorList>
            <consortium name="RefSeq"/>
            <person name="Tenea G.N."/>
            <person name="Cifuentes V."/>
            <person name="Reyes P."/>
            <person name="Cevallos-Vallejos M."/>
        </authorList>
    </citation>
    <scope>NUCLEOTIDE SEQUENCE [LARGE SCALE GENOMIC DNA]</scope>
</reference>
<keyword evidence="4 11" id="KW-0812">Transmembrane</keyword>
<dbReference type="Proteomes" id="UP001652660">
    <property type="component" value="Chromosome 5e"/>
</dbReference>
<feature type="binding site" evidence="10">
    <location>
        <position position="316"/>
    </location>
    <ligand>
        <name>Mn(2+)</name>
        <dbReference type="ChEBI" id="CHEBI:29035"/>
    </ligand>
</feature>
<accession>A0A6P6S672</accession>
<dbReference type="Gene3D" id="3.90.550.10">
    <property type="entry name" value="Spore Coat Polysaccharide Biosynthesis Protein SpsA, Chain A"/>
    <property type="match status" value="2"/>
</dbReference>
<evidence type="ECO:0000256" key="11">
    <source>
        <dbReference type="SAM" id="Phobius"/>
    </source>
</evidence>
<dbReference type="RefSeq" id="XP_027061309.2">
    <property type="nucleotide sequence ID" value="XM_027205508.2"/>
</dbReference>
<keyword evidence="3" id="KW-0808">Transferase</keyword>
<dbReference type="InterPro" id="IPR005150">
    <property type="entry name" value="Cellulose_synth"/>
</dbReference>
<dbReference type="SUPFAM" id="SSF53448">
    <property type="entry name" value="Nucleotide-diphospho-sugar transferases"/>
    <property type="match status" value="1"/>
</dbReference>
<feature type="active site" evidence="8">
    <location>
        <position position="150"/>
    </location>
</feature>
<evidence type="ECO:0000256" key="5">
    <source>
        <dbReference type="ARBA" id="ARBA00022989"/>
    </source>
</evidence>
<dbReference type="Pfam" id="PF03552">
    <property type="entry name" value="Cellulose_synt"/>
    <property type="match status" value="2"/>
</dbReference>
<evidence type="ECO:0000256" key="4">
    <source>
        <dbReference type="ARBA" id="ARBA00022692"/>
    </source>
</evidence>
<feature type="transmembrane region" description="Helical" evidence="11">
    <location>
        <begin position="696"/>
        <end position="714"/>
    </location>
</feature>
<evidence type="ECO:0000256" key="7">
    <source>
        <dbReference type="ARBA" id="ARBA00023316"/>
    </source>
</evidence>
<comment type="subcellular location">
    <subcellularLocation>
        <location evidence="1">Endomembrane system</location>
        <topology evidence="1">Multi-pass membrane protein</topology>
    </subcellularLocation>
</comment>
<keyword evidence="7" id="KW-0961">Cell wall biogenesis/degradation</keyword>
<keyword evidence="6 11" id="KW-0472">Membrane</keyword>
<reference evidence="13" key="2">
    <citation type="submission" date="2025-08" db="UniProtKB">
        <authorList>
            <consortium name="RefSeq"/>
        </authorList>
    </citation>
    <scope>IDENTIFICATION</scope>
    <source>
        <tissue evidence="13">Leaves</tissue>
    </source>
</reference>
<feature type="transmembrane region" description="Helical" evidence="11">
    <location>
        <begin position="603"/>
        <end position="619"/>
    </location>
</feature>
<feature type="transmembrane region" description="Helical" evidence="11">
    <location>
        <begin position="651"/>
        <end position="676"/>
    </location>
</feature>
<evidence type="ECO:0000256" key="10">
    <source>
        <dbReference type="PIRSR" id="PIRSR605150-3"/>
    </source>
</evidence>
<keyword evidence="2" id="KW-0328">Glycosyltransferase</keyword>
<feature type="binding site" evidence="10">
    <location>
        <position position="292"/>
    </location>
    <ligand>
        <name>Mn(2+)</name>
        <dbReference type="ChEBI" id="CHEBI:29035"/>
    </ligand>
</feature>
<evidence type="ECO:0000313" key="12">
    <source>
        <dbReference type="Proteomes" id="UP001652660"/>
    </source>
</evidence>
<feature type="transmembrane region" description="Helical" evidence="11">
    <location>
        <begin position="531"/>
        <end position="553"/>
    </location>
</feature>
<keyword evidence="5 11" id="KW-1133">Transmembrane helix</keyword>
<evidence type="ECO:0000256" key="1">
    <source>
        <dbReference type="ARBA" id="ARBA00004127"/>
    </source>
</evidence>
<organism evidence="12 13">
    <name type="scientific">Coffea arabica</name>
    <name type="common">Arabian coffee</name>
    <dbReference type="NCBI Taxonomy" id="13443"/>
    <lineage>
        <taxon>Eukaryota</taxon>
        <taxon>Viridiplantae</taxon>
        <taxon>Streptophyta</taxon>
        <taxon>Embryophyta</taxon>
        <taxon>Tracheophyta</taxon>
        <taxon>Spermatophyta</taxon>
        <taxon>Magnoliopsida</taxon>
        <taxon>eudicotyledons</taxon>
        <taxon>Gunneridae</taxon>
        <taxon>Pentapetalae</taxon>
        <taxon>asterids</taxon>
        <taxon>lamiids</taxon>
        <taxon>Gentianales</taxon>
        <taxon>Rubiaceae</taxon>
        <taxon>Ixoroideae</taxon>
        <taxon>Gardenieae complex</taxon>
        <taxon>Bertiereae - Coffeeae clade</taxon>
        <taxon>Coffeeae</taxon>
        <taxon>Coffea</taxon>
    </lineage>
</organism>
<feature type="transmembrane region" description="Helical" evidence="11">
    <location>
        <begin position="29"/>
        <end position="50"/>
    </location>
</feature>
<protein>
    <submittedName>
        <fullName evidence="13">Cellulose synthase-like protein E6</fullName>
    </submittedName>
</protein>
<keyword evidence="12" id="KW-1185">Reference proteome</keyword>
<evidence type="ECO:0000256" key="9">
    <source>
        <dbReference type="PIRSR" id="PIRSR605150-2"/>
    </source>
</evidence>
<dbReference type="GeneID" id="113687956"/>
<proteinExistence type="predicted"/>
<evidence type="ECO:0000256" key="6">
    <source>
        <dbReference type="ARBA" id="ARBA00023136"/>
    </source>
</evidence>
<feature type="transmembrane region" description="Helical" evidence="11">
    <location>
        <begin position="565"/>
        <end position="583"/>
    </location>
</feature>
<feature type="binding site" evidence="9">
    <location>
        <position position="121"/>
    </location>
    <ligand>
        <name>UDP-alpha-D-glucose</name>
        <dbReference type="ChEBI" id="CHEBI:58885"/>
    </ligand>
</feature>
<sequence length="743" mass="84605">MSTENGAREENSGRSLFETKAAEGGSVAAAYKVFAFTVLVSIVLIWLYRLTYIPGVGEPGRWVWIGMFVSELLFGFYWIITQSVRWNVVQRIPFKDRLSLRYEDKLPDVDIFICTADHVVEPPIMVIDTVLSAMSYNYPPEKLSIYLSDDGGSEFTFYALLEVSDFAKYWLPFCKKFKLEPRAPAVYFKRNILDSHDLVLAQESSKVKKLYEDMKSRIETVVEKGGIPKEIKEKHKGFSEWNSLIARNDHQSIVQILIDRRNPNSVDIDGHQLPTLVYLSREKRPQRPHHFKAGSMNALIRVSSKISNAPIILNLDCDMYSNDSDAIRDSLCFFMDEKQGHRTSYVQYPQRYHNITEHDIYSSVARVVHQIELAGIDGNGGALYCGTGCFHRRASLCGMKFSEDNRSELKSVKHEIEGRPIEELEEASKQVANCSYEDGTQWGKEMGLVYGCPVEDIVTGLTIQCRGWRPIYHNPSRYAFLGIAATTLDQSLVQNKRWSEGMFQIFLSKYCPFIYGHGKIKLGAQMGYCVYLLWAPISLGTLCYAVAPSLCLLHGIRIFPEVSSLWFLPFAYVFVAKYAFGLAEALSCGDTLKAWWNSQRIWLFRRTTAYFLAFIDTVIRQLGFSQTTFVLTPKVVDDDVMKRHENEILEFGSSSIMFTIIATIALLNLFSFLLGIRRVVLATESSRAFQQFIPPIILSGLLIMINIPVYQALFFRTDKGRMPSSVLWKSVLIVSLASLMPIY</sequence>
<evidence type="ECO:0000256" key="8">
    <source>
        <dbReference type="PIRSR" id="PIRSR605150-1"/>
    </source>
</evidence>
<dbReference type="InterPro" id="IPR029044">
    <property type="entry name" value="Nucleotide-diphossugar_trans"/>
</dbReference>
<feature type="transmembrane region" description="Helical" evidence="11">
    <location>
        <begin position="62"/>
        <end position="80"/>
    </location>
</feature>
<dbReference type="OrthoDB" id="1929172at2759"/>
<name>A0A6P6S672_COFAR</name>